<dbReference type="AlphaFoldDB" id="A0A0J1BHB7"/>
<gene>
    <name evidence="1" type="ORF">RISK_001776</name>
</gene>
<dbReference type="EMBL" id="LECT01000016">
    <property type="protein sequence ID" value="KLU05925.1"/>
    <property type="molecule type" value="Genomic_DNA"/>
</dbReference>
<dbReference type="Proteomes" id="UP000036367">
    <property type="component" value="Unassembled WGS sequence"/>
</dbReference>
<accession>A0A0J1BHB7</accession>
<organism evidence="1 2">
    <name type="scientific">Rhodopirellula islandica</name>
    <dbReference type="NCBI Taxonomy" id="595434"/>
    <lineage>
        <taxon>Bacteria</taxon>
        <taxon>Pseudomonadati</taxon>
        <taxon>Planctomycetota</taxon>
        <taxon>Planctomycetia</taxon>
        <taxon>Pirellulales</taxon>
        <taxon>Pirellulaceae</taxon>
        <taxon>Rhodopirellula</taxon>
    </lineage>
</organism>
<evidence type="ECO:0000313" key="2">
    <source>
        <dbReference type="Proteomes" id="UP000036367"/>
    </source>
</evidence>
<dbReference type="PATRIC" id="fig|595434.4.peg.1695"/>
<protein>
    <submittedName>
        <fullName evidence="1">Uncharacterized protein</fullName>
    </submittedName>
</protein>
<evidence type="ECO:0000313" key="1">
    <source>
        <dbReference type="EMBL" id="KLU05925.1"/>
    </source>
</evidence>
<reference evidence="1" key="1">
    <citation type="submission" date="2015-05" db="EMBL/GenBank/DDBJ databases">
        <title>Permanent draft genome of Rhodopirellula islandicus K833.</title>
        <authorList>
            <person name="Kizina J."/>
            <person name="Richter M."/>
            <person name="Glockner F.O."/>
            <person name="Harder J."/>
        </authorList>
    </citation>
    <scope>NUCLEOTIDE SEQUENCE [LARGE SCALE GENOMIC DNA]</scope>
    <source>
        <strain evidence="1">K833</strain>
    </source>
</reference>
<dbReference type="STRING" id="595434.RISK_001776"/>
<name>A0A0J1BHB7_RHOIS</name>
<keyword evidence="2" id="KW-1185">Reference proteome</keyword>
<sequence>MGAGLGRHIPSAAGILLDDGPPFLWRILPSEAWHRLLTVNQVR</sequence>
<comment type="caution">
    <text evidence="1">The sequence shown here is derived from an EMBL/GenBank/DDBJ whole genome shotgun (WGS) entry which is preliminary data.</text>
</comment>
<proteinExistence type="predicted"/>